<dbReference type="CDD" id="cd00082">
    <property type="entry name" value="HisKA"/>
    <property type="match status" value="1"/>
</dbReference>
<dbReference type="SUPFAM" id="SSF55874">
    <property type="entry name" value="ATPase domain of HSP90 chaperone/DNA topoisomerase II/histidine kinase"/>
    <property type="match status" value="1"/>
</dbReference>
<dbReference type="InterPro" id="IPR011006">
    <property type="entry name" value="CheY-like_superfamily"/>
</dbReference>
<dbReference type="Pfam" id="PF00072">
    <property type="entry name" value="Response_reg"/>
    <property type="match status" value="1"/>
</dbReference>
<dbReference type="SMART" id="SM00387">
    <property type="entry name" value="HATPase_c"/>
    <property type="match status" value="1"/>
</dbReference>
<evidence type="ECO:0000259" key="5">
    <source>
        <dbReference type="PROSITE" id="PS50109"/>
    </source>
</evidence>
<dbReference type="EMBL" id="CP036264">
    <property type="protein sequence ID" value="QEF98508.1"/>
    <property type="molecule type" value="Genomic_DNA"/>
</dbReference>
<comment type="catalytic activity">
    <reaction evidence="1">
        <text>ATP + protein L-histidine = ADP + protein N-phospho-L-histidine.</text>
        <dbReference type="EC" id="2.7.13.3"/>
    </reaction>
</comment>
<evidence type="ECO:0000256" key="3">
    <source>
        <dbReference type="ARBA" id="ARBA00022553"/>
    </source>
</evidence>
<dbReference type="Gene3D" id="3.40.50.2300">
    <property type="match status" value="1"/>
</dbReference>
<evidence type="ECO:0000256" key="2">
    <source>
        <dbReference type="ARBA" id="ARBA00012438"/>
    </source>
</evidence>
<evidence type="ECO:0000256" key="4">
    <source>
        <dbReference type="PROSITE-ProRule" id="PRU00169"/>
    </source>
</evidence>
<feature type="modified residue" description="4-aspartylphosphate" evidence="4">
    <location>
        <position position="94"/>
    </location>
</feature>
<name>A0A5B9MBX5_9BACT</name>
<dbReference type="PROSITE" id="PS50110">
    <property type="entry name" value="RESPONSE_REGULATORY"/>
    <property type="match status" value="1"/>
</dbReference>
<dbReference type="Gene3D" id="1.10.287.130">
    <property type="match status" value="1"/>
</dbReference>
<reference evidence="7 8" key="1">
    <citation type="submission" date="2019-02" db="EMBL/GenBank/DDBJ databases">
        <title>Planctomycetal bacteria perform biofilm scaping via a novel small molecule.</title>
        <authorList>
            <person name="Jeske O."/>
            <person name="Boedeker C."/>
            <person name="Wiegand S."/>
            <person name="Breitling P."/>
            <person name="Kallscheuer N."/>
            <person name="Jogler M."/>
            <person name="Rohde M."/>
            <person name="Petersen J."/>
            <person name="Medema M.H."/>
            <person name="Surup F."/>
            <person name="Jogler C."/>
        </authorList>
    </citation>
    <scope>NUCLEOTIDE SEQUENCE [LARGE SCALE GENOMIC DNA]</scope>
    <source>
        <strain evidence="7 8">Mal15</strain>
    </source>
</reference>
<dbReference type="RefSeq" id="WP_147868030.1">
    <property type="nucleotide sequence ID" value="NZ_CP036264.1"/>
</dbReference>
<dbReference type="Pfam" id="PF02518">
    <property type="entry name" value="HATPase_c"/>
    <property type="match status" value="1"/>
</dbReference>
<dbReference type="SUPFAM" id="SSF52172">
    <property type="entry name" value="CheY-like"/>
    <property type="match status" value="1"/>
</dbReference>
<evidence type="ECO:0000256" key="1">
    <source>
        <dbReference type="ARBA" id="ARBA00000085"/>
    </source>
</evidence>
<dbReference type="EC" id="2.7.13.3" evidence="2"/>
<dbReference type="InterPro" id="IPR003661">
    <property type="entry name" value="HisK_dim/P_dom"/>
</dbReference>
<dbReference type="CDD" id="cd00156">
    <property type="entry name" value="REC"/>
    <property type="match status" value="1"/>
</dbReference>
<dbReference type="Proteomes" id="UP000321353">
    <property type="component" value="Chromosome"/>
</dbReference>
<dbReference type="InterPro" id="IPR050956">
    <property type="entry name" value="2C_system_His_kinase"/>
</dbReference>
<dbReference type="InterPro" id="IPR005467">
    <property type="entry name" value="His_kinase_dom"/>
</dbReference>
<evidence type="ECO:0000313" key="8">
    <source>
        <dbReference type="Proteomes" id="UP000321353"/>
    </source>
</evidence>
<dbReference type="SUPFAM" id="SSF47384">
    <property type="entry name" value="Homodimeric domain of signal transducing histidine kinase"/>
    <property type="match status" value="1"/>
</dbReference>
<dbReference type="PANTHER" id="PTHR43719:SF28">
    <property type="entry name" value="PEROXIDE STRESS-ACTIVATED HISTIDINE KINASE MAK1-RELATED"/>
    <property type="match status" value="1"/>
</dbReference>
<feature type="domain" description="Response regulatory" evidence="6">
    <location>
        <begin position="43"/>
        <end position="159"/>
    </location>
</feature>
<dbReference type="InterPro" id="IPR003594">
    <property type="entry name" value="HATPase_dom"/>
</dbReference>
<dbReference type="InterPro" id="IPR001789">
    <property type="entry name" value="Sig_transdc_resp-reg_receiver"/>
</dbReference>
<dbReference type="InterPro" id="IPR036890">
    <property type="entry name" value="HATPase_C_sf"/>
</dbReference>
<dbReference type="PRINTS" id="PR00344">
    <property type="entry name" value="BCTRLSENSOR"/>
</dbReference>
<accession>A0A5B9MBX5</accession>
<dbReference type="SMART" id="SM00388">
    <property type="entry name" value="HisKA"/>
    <property type="match status" value="1"/>
</dbReference>
<gene>
    <name evidence="7" type="primary">cph1_7</name>
    <name evidence="7" type="ORF">Mal15_25600</name>
</gene>
<dbReference type="KEGG" id="smam:Mal15_25600"/>
<protein>
    <recommendedName>
        <fullName evidence="2">histidine kinase</fullName>
        <ecNumber evidence="2">2.7.13.3</ecNumber>
    </recommendedName>
</protein>
<keyword evidence="8" id="KW-1185">Reference proteome</keyword>
<dbReference type="AlphaFoldDB" id="A0A5B9MBX5"/>
<evidence type="ECO:0000259" key="6">
    <source>
        <dbReference type="PROSITE" id="PS50110"/>
    </source>
</evidence>
<feature type="domain" description="Histidine kinase" evidence="5">
    <location>
        <begin position="210"/>
        <end position="431"/>
    </location>
</feature>
<dbReference type="GO" id="GO:0000155">
    <property type="term" value="F:phosphorelay sensor kinase activity"/>
    <property type="evidence" value="ECO:0007669"/>
    <property type="project" value="InterPro"/>
</dbReference>
<dbReference type="InterPro" id="IPR004358">
    <property type="entry name" value="Sig_transdc_His_kin-like_C"/>
</dbReference>
<dbReference type="Pfam" id="PF00512">
    <property type="entry name" value="HisKA"/>
    <property type="match status" value="1"/>
</dbReference>
<dbReference type="Gene3D" id="3.30.565.10">
    <property type="entry name" value="Histidine kinase-like ATPase, C-terminal domain"/>
    <property type="match status" value="1"/>
</dbReference>
<evidence type="ECO:0000313" key="7">
    <source>
        <dbReference type="EMBL" id="QEF98508.1"/>
    </source>
</evidence>
<dbReference type="PANTHER" id="PTHR43719">
    <property type="entry name" value="TWO-COMPONENT HISTIDINE KINASE"/>
    <property type="match status" value="1"/>
</dbReference>
<sequence length="556" mass="62031">MIDSNSHPFSHRPLRDSAGSIFASPKTAIAQETPVECPDGGLSVLVVEDNDVDFMQVAKNLRYGTRRIVLSHATSLGAALQELGLRRFDVILTDLSLPDSSGLETVKRLRAQCDDVPILVLTGLDDETVEREILQAGAQDFLPKGLAGSSWTRKAIEHAVERQHTVNEMHRVTEALQTSHRLLREQSEMRKQDNQKLERLHQTAHEFLAKASHDIRNPLTVIKEHISIVREGLAGRINYEQAEMLEKALIRADDVNTKLDDLLDSSKLDSGLLDICRQPSHVGELIDSVRTTLAQRAAMRNVELEIQADVDVPLAYCDGQKVCRVLICLAVNAINACRDSGHVRIWVRHDESEQQIRIGVTDDGIGIAAEQRDQLAARFARPGLTTDPDDKFLGLGLSIAARFCRLNLGRLHIESEPDLGSIFWFGLPVAGSVQIFPRWLEMQSAPMKYVQLISFHLNESCTPAEKRDGELLLTYLTENDELLIQASDSQWWLATSSISRSTDTRLKKATDEIARLTKARAANPALDIGIQPRAVWSLETPTAEIDQEYQRLVQHA</sequence>
<dbReference type="PROSITE" id="PS50109">
    <property type="entry name" value="HIS_KIN"/>
    <property type="match status" value="1"/>
</dbReference>
<organism evidence="7 8">
    <name type="scientific">Stieleria maiorica</name>
    <dbReference type="NCBI Taxonomy" id="2795974"/>
    <lineage>
        <taxon>Bacteria</taxon>
        <taxon>Pseudomonadati</taxon>
        <taxon>Planctomycetota</taxon>
        <taxon>Planctomycetia</taxon>
        <taxon>Pirellulales</taxon>
        <taxon>Pirellulaceae</taxon>
        <taxon>Stieleria</taxon>
    </lineage>
</organism>
<keyword evidence="7" id="KW-0808">Transferase</keyword>
<dbReference type="SMART" id="SM00448">
    <property type="entry name" value="REC"/>
    <property type="match status" value="1"/>
</dbReference>
<dbReference type="InterPro" id="IPR036097">
    <property type="entry name" value="HisK_dim/P_sf"/>
</dbReference>
<keyword evidence="3 4" id="KW-0597">Phosphoprotein</keyword>
<proteinExistence type="predicted"/>